<evidence type="ECO:0000313" key="1">
    <source>
        <dbReference type="EMBL" id="OIW35492.1"/>
    </source>
</evidence>
<reference evidence="1 2" key="1">
    <citation type="submission" date="2016-10" db="EMBL/GenBank/DDBJ databases">
        <title>Draft genome sequence of Coniochaeta ligniaria NRRL30616, a lignocellulolytic fungus for bioabatement of inhibitors in plant biomass hydrolysates.</title>
        <authorList>
            <consortium name="DOE Joint Genome Institute"/>
            <person name="Jimenez D.J."/>
            <person name="Hector R.E."/>
            <person name="Riley R."/>
            <person name="Sun H."/>
            <person name="Grigoriev I.V."/>
            <person name="Van Elsas J.D."/>
            <person name="Nichols N.N."/>
        </authorList>
    </citation>
    <scope>NUCLEOTIDE SEQUENCE [LARGE SCALE GENOMIC DNA]</scope>
    <source>
        <strain evidence="1 2">NRRL 30616</strain>
    </source>
</reference>
<dbReference type="InterPro" id="IPR051678">
    <property type="entry name" value="AGP_Transferase"/>
</dbReference>
<organism evidence="1 2">
    <name type="scientific">Coniochaeta ligniaria NRRL 30616</name>
    <dbReference type="NCBI Taxonomy" id="1408157"/>
    <lineage>
        <taxon>Eukaryota</taxon>
        <taxon>Fungi</taxon>
        <taxon>Dikarya</taxon>
        <taxon>Ascomycota</taxon>
        <taxon>Pezizomycotina</taxon>
        <taxon>Sordariomycetes</taxon>
        <taxon>Sordariomycetidae</taxon>
        <taxon>Coniochaetales</taxon>
        <taxon>Coniochaetaceae</taxon>
        <taxon>Coniochaeta</taxon>
    </lineage>
</organism>
<dbReference type="SUPFAM" id="SSF56112">
    <property type="entry name" value="Protein kinase-like (PK-like)"/>
    <property type="match status" value="1"/>
</dbReference>
<keyword evidence="2" id="KW-1185">Reference proteome</keyword>
<evidence type="ECO:0000313" key="2">
    <source>
        <dbReference type="Proteomes" id="UP000182658"/>
    </source>
</evidence>
<name>A0A1J7K1A8_9PEZI</name>
<dbReference type="InterPro" id="IPR011009">
    <property type="entry name" value="Kinase-like_dom_sf"/>
</dbReference>
<dbReference type="AlphaFoldDB" id="A0A1J7K1A8"/>
<dbReference type="PANTHER" id="PTHR21310">
    <property type="entry name" value="AMINOGLYCOSIDE PHOSPHOTRANSFERASE-RELATED-RELATED"/>
    <property type="match status" value="1"/>
</dbReference>
<accession>A0A1J7K1A8</accession>
<protein>
    <submittedName>
        <fullName evidence="1">Phosphotransferase family protein</fullName>
    </submittedName>
</protein>
<dbReference type="Proteomes" id="UP000182658">
    <property type="component" value="Unassembled WGS sequence"/>
</dbReference>
<dbReference type="GO" id="GO:0016740">
    <property type="term" value="F:transferase activity"/>
    <property type="evidence" value="ECO:0007669"/>
    <property type="project" value="UniProtKB-KW"/>
</dbReference>
<dbReference type="PANTHER" id="PTHR21310:SF37">
    <property type="entry name" value="AMINOGLYCOSIDE PHOSPHOTRANSFERASE DOMAIN-CONTAINING PROTEIN"/>
    <property type="match status" value="1"/>
</dbReference>
<dbReference type="OrthoDB" id="5412996at2759"/>
<keyword evidence="1" id="KW-0808">Transferase</keyword>
<proteinExistence type="predicted"/>
<gene>
    <name evidence="1" type="ORF">CONLIGDRAFT_666075</name>
</gene>
<dbReference type="EMBL" id="KV875093">
    <property type="protein sequence ID" value="OIW35492.1"/>
    <property type="molecule type" value="Genomic_DNA"/>
</dbReference>
<dbReference type="InParanoid" id="A0A1J7K1A8"/>
<sequence>MARNRDEGMFRDSLAWGQMSDLDEAFIKGRTEQLRQPIIQFVTKYCQGQVGKLHDPISGTYNTVWRLDFQHGGSVCFRVPKPGSVTFPDEKTRIEAATLRYIAEKTSIPDSPTGLGAFIIMDYVKHHQTLNSVLLKELEDQLDEMMKQESYVLKNYPPSKNMVHAYREMASILLQLSRLEMPKLGSLAVNGDSYEVATRPLPQDINDLPRNANYPKHLLPPEDKTYSSSHEWYSLFADRHITQLIFQHNDAVESEADCRDKLVARYLFRHLIRNRKYPQAAAPASTDGSEPEVFKFWCDDLRPNSVLVDEDMKIVGVIDWEWSYFAPSSFASDPPWWLMITKPDFDIIDFDSWCERYPIQLDVFLKVLEEEERKSAETAESSSVKPQMADMSIRDTDGKPLSVRMRENWDSGAFWVNFAARKPYSFEPMFWKQIDERFFGPNPRGGYEDRLSLLPERARREMEWLVARKMKEDREHRLVDWTEHNARSYVRAVFSSFR</sequence>